<dbReference type="RefSeq" id="WP_119865434.1">
    <property type="nucleotide sequence ID" value="NZ_CP016786.1"/>
</dbReference>
<evidence type="ECO:0000256" key="1">
    <source>
        <dbReference type="ARBA" id="ARBA00008591"/>
    </source>
</evidence>
<dbReference type="InterPro" id="IPR038078">
    <property type="entry name" value="PhoU-like_sf"/>
</dbReference>
<sequence>MIQKEKDYFQSLIELIEYSIKASNLLKSTFENFEVKELEKNIENINKITKLVTEKKQDIFIKLDKEFITPIEREDIIQLAFSINNITYSMKYILERIFMFNITYIKKEAEEFAAIIFQYVNELRKVIDELRKYKKSQNLHVLISKINKSREEADNLYKLTIKKLFIYTKDPIKLMIWKDIYEQFYKCCNNIIFVSYLVENIILKNS</sequence>
<dbReference type="EMBL" id="CP016786">
    <property type="protein sequence ID" value="ASW43298.1"/>
    <property type="molecule type" value="Genomic_DNA"/>
</dbReference>
<name>A0A343JCP0_9CLOT</name>
<dbReference type="OrthoDB" id="9797568at2"/>
<reference evidence="2 3" key="1">
    <citation type="submission" date="2016-08" db="EMBL/GenBank/DDBJ databases">
        <title>Complete Genome Sequence Of The Indigo Reducing Clostridium isatidis DSM15098.</title>
        <authorList>
            <person name="Little G.T."/>
            <person name="Minton N.P."/>
        </authorList>
    </citation>
    <scope>NUCLEOTIDE SEQUENCE [LARGE SCALE GENOMIC DNA]</scope>
    <source>
        <strain evidence="2 3">DSM 15098</strain>
    </source>
</reference>
<evidence type="ECO:0000313" key="3">
    <source>
        <dbReference type="Proteomes" id="UP000264883"/>
    </source>
</evidence>
<dbReference type="Pfam" id="PF01865">
    <property type="entry name" value="PhoU_div"/>
    <property type="match status" value="1"/>
</dbReference>
<protein>
    <recommendedName>
        <fullName evidence="4">Phosphate transport regulator</fullName>
    </recommendedName>
</protein>
<dbReference type="AlphaFoldDB" id="A0A343JCP0"/>
<organism evidence="2 3">
    <name type="scientific">Clostridium isatidis</name>
    <dbReference type="NCBI Taxonomy" id="182773"/>
    <lineage>
        <taxon>Bacteria</taxon>
        <taxon>Bacillati</taxon>
        <taxon>Bacillota</taxon>
        <taxon>Clostridia</taxon>
        <taxon>Eubacteriales</taxon>
        <taxon>Clostridiaceae</taxon>
        <taxon>Clostridium</taxon>
    </lineage>
</organism>
<keyword evidence="3" id="KW-1185">Reference proteome</keyword>
<comment type="similarity">
    <text evidence="1">Belongs to the UPF0111 family.</text>
</comment>
<proteinExistence type="inferred from homology"/>
<evidence type="ECO:0008006" key="4">
    <source>
        <dbReference type="Google" id="ProtNLM"/>
    </source>
</evidence>
<dbReference type="InterPro" id="IPR052912">
    <property type="entry name" value="UPF0111_domain"/>
</dbReference>
<accession>A0A343JCP0</accession>
<gene>
    <name evidence="2" type="ORF">BEN51_07320</name>
</gene>
<dbReference type="Proteomes" id="UP000264883">
    <property type="component" value="Chromosome"/>
</dbReference>
<evidence type="ECO:0000313" key="2">
    <source>
        <dbReference type="EMBL" id="ASW43298.1"/>
    </source>
</evidence>
<dbReference type="Gene3D" id="1.20.58.220">
    <property type="entry name" value="Phosphate transport system protein phou homolog 2, domain 2"/>
    <property type="match status" value="1"/>
</dbReference>
<dbReference type="InterPro" id="IPR018445">
    <property type="entry name" value="Put_Phosphate_transp_reg"/>
</dbReference>
<dbReference type="KEGG" id="cia:BEN51_07320"/>
<dbReference type="PANTHER" id="PTHR37298:SF1">
    <property type="entry name" value="UPF0111 PROTEIN YKAA"/>
    <property type="match status" value="1"/>
</dbReference>
<dbReference type="PANTHER" id="PTHR37298">
    <property type="entry name" value="UPF0111 PROTEIN YKAA"/>
    <property type="match status" value="1"/>
</dbReference>